<dbReference type="InterPro" id="IPR023214">
    <property type="entry name" value="HAD_sf"/>
</dbReference>
<feature type="transmembrane region" description="Helical" evidence="11">
    <location>
        <begin position="784"/>
        <end position="803"/>
    </location>
</feature>
<dbReference type="InterPro" id="IPR008250">
    <property type="entry name" value="ATPase_P-typ_transduc_dom_A_sf"/>
</dbReference>
<comment type="caution">
    <text evidence="11">Lacks conserved residue(s) required for the propagation of feature annotation.</text>
</comment>
<evidence type="ECO:0000256" key="9">
    <source>
        <dbReference type="ARBA" id="ARBA00023136"/>
    </source>
</evidence>
<evidence type="ECO:0000313" key="15">
    <source>
        <dbReference type="Proteomes" id="UP001497623"/>
    </source>
</evidence>
<dbReference type="InterPro" id="IPR023298">
    <property type="entry name" value="ATPase_P-typ_TM_dom_sf"/>
</dbReference>
<dbReference type="NCBIfam" id="TIGR01106">
    <property type="entry name" value="ATPase-IIC_X-K"/>
    <property type="match status" value="1"/>
</dbReference>
<keyword evidence="11" id="KW-0633">Potassium transport</keyword>
<dbReference type="InterPro" id="IPR005775">
    <property type="entry name" value="P-type_ATPase_IIC"/>
</dbReference>
<organism evidence="14 15">
    <name type="scientific">Meganyctiphanes norvegica</name>
    <name type="common">Northern krill</name>
    <name type="synonym">Thysanopoda norvegica</name>
    <dbReference type="NCBI Taxonomy" id="48144"/>
    <lineage>
        <taxon>Eukaryota</taxon>
        <taxon>Metazoa</taxon>
        <taxon>Ecdysozoa</taxon>
        <taxon>Arthropoda</taxon>
        <taxon>Crustacea</taxon>
        <taxon>Multicrustacea</taxon>
        <taxon>Malacostraca</taxon>
        <taxon>Eumalacostraca</taxon>
        <taxon>Eucarida</taxon>
        <taxon>Euphausiacea</taxon>
        <taxon>Euphausiidae</taxon>
        <taxon>Meganyctiphanes</taxon>
    </lineage>
</organism>
<accession>A0AAV2PJH5</accession>
<dbReference type="GO" id="GO:0046872">
    <property type="term" value="F:metal ion binding"/>
    <property type="evidence" value="ECO:0007669"/>
    <property type="project" value="UniProtKB-KW"/>
</dbReference>
<dbReference type="InterPro" id="IPR006068">
    <property type="entry name" value="ATPase_P-typ_cation-transptr_C"/>
</dbReference>
<feature type="domain" description="P-type ATPase A" evidence="12">
    <location>
        <begin position="37"/>
        <end position="144"/>
    </location>
</feature>
<comment type="subcellular location">
    <subcellularLocation>
        <location evidence="1 11">Cell membrane</location>
        <topology evidence="1 11">Multi-pass membrane protein</topology>
    </subcellularLocation>
</comment>
<keyword evidence="8" id="KW-0915">Sodium</keyword>
<dbReference type="NCBIfam" id="TIGR01494">
    <property type="entry name" value="ATPase_P-type"/>
    <property type="match status" value="2"/>
</dbReference>
<evidence type="ECO:0000256" key="3">
    <source>
        <dbReference type="ARBA" id="ARBA00022692"/>
    </source>
</evidence>
<dbReference type="AlphaFoldDB" id="A0AAV2PJH5"/>
<dbReference type="Gene3D" id="3.40.1110.10">
    <property type="entry name" value="Calcium-transporting ATPase, cytoplasmic domain N"/>
    <property type="match status" value="1"/>
</dbReference>
<keyword evidence="11" id="KW-0479">Metal-binding</keyword>
<evidence type="ECO:0000313" key="14">
    <source>
        <dbReference type="EMBL" id="CAL4059849.1"/>
    </source>
</evidence>
<dbReference type="PRINTS" id="PR00121">
    <property type="entry name" value="NAKATPASE"/>
</dbReference>
<dbReference type="InterPro" id="IPR001757">
    <property type="entry name" value="P_typ_ATPase"/>
</dbReference>
<dbReference type="Gene3D" id="3.40.50.1000">
    <property type="entry name" value="HAD superfamily/HAD-like"/>
    <property type="match status" value="1"/>
</dbReference>
<dbReference type="SUPFAM" id="SSF81665">
    <property type="entry name" value="Calcium ATPase, transmembrane domain M"/>
    <property type="match status" value="1"/>
</dbReference>
<evidence type="ECO:0000259" key="13">
    <source>
        <dbReference type="Pfam" id="PF00689"/>
    </source>
</evidence>
<feature type="transmembrane region" description="Helical" evidence="11">
    <location>
        <begin position="716"/>
        <end position="743"/>
    </location>
</feature>
<gene>
    <name evidence="14" type="ORF">MNOR_LOCUS892</name>
</gene>
<dbReference type="GO" id="GO:0006883">
    <property type="term" value="P:intracellular sodium ion homeostasis"/>
    <property type="evidence" value="ECO:0007669"/>
    <property type="project" value="TreeGrafter"/>
</dbReference>
<feature type="non-terminal residue" evidence="14">
    <location>
        <position position="1"/>
    </location>
</feature>
<dbReference type="InterPro" id="IPR036412">
    <property type="entry name" value="HAD-like_sf"/>
</dbReference>
<feature type="transmembrane region" description="Helical" evidence="11">
    <location>
        <begin position="824"/>
        <end position="844"/>
    </location>
</feature>
<keyword evidence="9 11" id="KW-0472">Membrane</keyword>
<dbReference type="PANTHER" id="PTHR43294">
    <property type="entry name" value="SODIUM/POTASSIUM-TRANSPORTING ATPASE SUBUNIT ALPHA"/>
    <property type="match status" value="1"/>
</dbReference>
<keyword evidence="11" id="KW-0813">Transport</keyword>
<dbReference type="GO" id="GO:1990573">
    <property type="term" value="P:potassium ion import across plasma membrane"/>
    <property type="evidence" value="ECO:0007669"/>
    <property type="project" value="TreeGrafter"/>
</dbReference>
<dbReference type="EMBL" id="CAXKWB010000212">
    <property type="protein sequence ID" value="CAL4059849.1"/>
    <property type="molecule type" value="Genomic_DNA"/>
</dbReference>
<evidence type="ECO:0000256" key="2">
    <source>
        <dbReference type="ARBA" id="ARBA00022475"/>
    </source>
</evidence>
<dbReference type="Pfam" id="PF00122">
    <property type="entry name" value="E1-E2_ATPase"/>
    <property type="match status" value="1"/>
</dbReference>
<dbReference type="InterPro" id="IPR023299">
    <property type="entry name" value="ATPase_P-typ_cyto_dom_N"/>
</dbReference>
<evidence type="ECO:0000256" key="4">
    <source>
        <dbReference type="ARBA" id="ARBA00022741"/>
    </source>
</evidence>
<keyword evidence="2" id="KW-1003">Cell membrane</keyword>
<dbReference type="GO" id="GO:0016887">
    <property type="term" value="F:ATP hydrolysis activity"/>
    <property type="evidence" value="ECO:0007669"/>
    <property type="project" value="InterPro"/>
</dbReference>
<dbReference type="Proteomes" id="UP001497623">
    <property type="component" value="Unassembled WGS sequence"/>
</dbReference>
<feature type="domain" description="Cation-transporting P-type ATPase C-terminal" evidence="13">
    <location>
        <begin position="670"/>
        <end position="878"/>
    </location>
</feature>
<dbReference type="PANTHER" id="PTHR43294:SF13">
    <property type="entry name" value="SODIUM_POTASSIUM-TRANSPORTING ATPASE SUBUNIT ALPHA"/>
    <property type="match status" value="1"/>
</dbReference>
<keyword evidence="7 11" id="KW-1133">Transmembrane helix</keyword>
<evidence type="ECO:0000256" key="7">
    <source>
        <dbReference type="ARBA" id="ARBA00022989"/>
    </source>
</evidence>
<dbReference type="Pfam" id="PF00689">
    <property type="entry name" value="Cation_ATPase_C"/>
    <property type="match status" value="1"/>
</dbReference>
<evidence type="ECO:0000256" key="11">
    <source>
        <dbReference type="RuleBase" id="RU362084"/>
    </source>
</evidence>
<evidence type="ECO:0000256" key="6">
    <source>
        <dbReference type="ARBA" id="ARBA00022967"/>
    </source>
</evidence>
<dbReference type="FunFam" id="1.20.1110.10:FF:000038">
    <property type="entry name" value="Sodium/potassium-transporting ATPase subunit alpha"/>
    <property type="match status" value="1"/>
</dbReference>
<dbReference type="SUPFAM" id="SSF56784">
    <property type="entry name" value="HAD-like"/>
    <property type="match status" value="1"/>
</dbReference>
<feature type="transmembrane region" description="Helical" evidence="11">
    <location>
        <begin position="187"/>
        <end position="204"/>
    </location>
</feature>
<comment type="similarity">
    <text evidence="11">Belongs to the cation transport ATPase (P-type) (TC 3.A.3) family. Type IIC subfamily.</text>
</comment>
<feature type="transmembrane region" description="Helical" evidence="11">
    <location>
        <begin position="856"/>
        <end position="872"/>
    </location>
</feature>
<evidence type="ECO:0000256" key="10">
    <source>
        <dbReference type="ARBA" id="ARBA00023201"/>
    </source>
</evidence>
<proteinExistence type="inferred from homology"/>
<dbReference type="GO" id="GO:0005886">
    <property type="term" value="C:plasma membrane"/>
    <property type="evidence" value="ECO:0007669"/>
    <property type="project" value="UniProtKB-SubCell"/>
</dbReference>
<evidence type="ECO:0000259" key="12">
    <source>
        <dbReference type="Pfam" id="PF00122"/>
    </source>
</evidence>
<keyword evidence="6" id="KW-1278">Translocase</keyword>
<dbReference type="GO" id="GO:1902600">
    <property type="term" value="P:proton transmembrane transport"/>
    <property type="evidence" value="ECO:0007669"/>
    <property type="project" value="TreeGrafter"/>
</dbReference>
<feature type="transmembrane region" description="Helical" evidence="11">
    <location>
        <begin position="6"/>
        <end position="22"/>
    </location>
</feature>
<reference evidence="14 15" key="1">
    <citation type="submission" date="2024-05" db="EMBL/GenBank/DDBJ databases">
        <authorList>
            <person name="Wallberg A."/>
        </authorList>
    </citation>
    <scope>NUCLEOTIDE SEQUENCE [LARGE SCALE GENOMIC DNA]</scope>
</reference>
<keyword evidence="3 11" id="KW-0812">Transmembrane</keyword>
<keyword evidence="15" id="KW-1185">Reference proteome</keyword>
<evidence type="ECO:0000256" key="5">
    <source>
        <dbReference type="ARBA" id="ARBA00022840"/>
    </source>
</evidence>
<keyword evidence="11" id="KW-0406">Ion transport</keyword>
<dbReference type="InterPro" id="IPR050510">
    <property type="entry name" value="Cation_transp_ATPase_P-type"/>
</dbReference>
<keyword evidence="4 11" id="KW-0547">Nucleotide-binding</keyword>
<dbReference type="InterPro" id="IPR059000">
    <property type="entry name" value="ATPase_P-type_domA"/>
</dbReference>
<dbReference type="FunFam" id="3.40.1110.10:FF:000001">
    <property type="entry name" value="Sodium/potassium-transporting ATPase subunit alpha"/>
    <property type="match status" value="1"/>
</dbReference>
<evidence type="ECO:0000256" key="8">
    <source>
        <dbReference type="ARBA" id="ARBA00023053"/>
    </source>
</evidence>
<dbReference type="GO" id="GO:0005524">
    <property type="term" value="F:ATP binding"/>
    <property type="evidence" value="ECO:0007669"/>
    <property type="project" value="UniProtKB-KW"/>
</dbReference>
<keyword evidence="11" id="KW-0630">Potassium</keyword>
<name>A0AAV2PJH5_MEGNR</name>
<dbReference type="Gene3D" id="1.20.1110.10">
    <property type="entry name" value="Calcium-transporting ATPase, transmembrane domain"/>
    <property type="match status" value="1"/>
</dbReference>
<dbReference type="SUPFAM" id="SSF81660">
    <property type="entry name" value="Metal cation-transporting ATPase, ATP-binding domain N"/>
    <property type="match status" value="1"/>
</dbReference>
<dbReference type="PRINTS" id="PR00119">
    <property type="entry name" value="CATATPASE"/>
</dbReference>
<dbReference type="FunFam" id="3.40.50.1000:FF:000083">
    <property type="entry name" value="Sodium/potassium-transporting ATPase subunit alpha"/>
    <property type="match status" value="1"/>
</dbReference>
<dbReference type="SUPFAM" id="SSF81653">
    <property type="entry name" value="Calcium ATPase, transduction domain A"/>
    <property type="match status" value="1"/>
</dbReference>
<evidence type="ECO:0000256" key="1">
    <source>
        <dbReference type="ARBA" id="ARBA00004651"/>
    </source>
</evidence>
<keyword evidence="10" id="KW-0739">Sodium transport</keyword>
<dbReference type="GO" id="GO:0005391">
    <property type="term" value="F:P-type sodium:potassium-exchanging transporter activity"/>
    <property type="evidence" value="ECO:0007669"/>
    <property type="project" value="TreeGrafter"/>
</dbReference>
<comment type="caution">
    <text evidence="14">The sequence shown here is derived from an EMBL/GenBank/DDBJ whole genome shotgun (WGS) entry which is preliminary data.</text>
</comment>
<dbReference type="GO" id="GO:0036376">
    <property type="term" value="P:sodium ion export across plasma membrane"/>
    <property type="evidence" value="ECO:0007669"/>
    <property type="project" value="TreeGrafter"/>
</dbReference>
<dbReference type="GO" id="GO:0030007">
    <property type="term" value="P:intracellular potassium ion homeostasis"/>
    <property type="evidence" value="ECO:0007669"/>
    <property type="project" value="TreeGrafter"/>
</dbReference>
<sequence length="886" mass="98487">FQLYLGIIMTIVVVILRLFSYYEEAQSSAIKESHENVPQYVLCVRSGKKRKLAIEELCIGDIVEIKSGDRIPADIRIIEACGFKVDYSRLTGESEPQQKSPEFTSENILETENVVLCSTYASEGTCKGIVFRIGDGTVYARIAGLGSVLWEGETPISKEIGHVIYIISALADLVGITFFIIALVLGFYWLHGIVFFVVIWYIGLNKGLQSAVTVCSKVTAQRMAAKNCFTKNLETVHTLGSISTICSNKTGILTQNSMTVMHMWIDNTIIDTDISDQSSSKYDNNAEGWKVLSRIAAFCNHAEFVAGQEDVSIQKREVNGVASESALLKCIESAVGDVKEWRARNKKVAEIPFNSTNKYQVSIHETEDKNNQQYLLVMKGAPEIILEHCSTIFINGKEKPIDDEIKEAFNNAYLKLGGLGEHVLGFCDYMLPSDKYPVDYPFDVDDINFPLHGLRFAGLMSMTDPPHFAVPEAVAKCRSAGIKVIMVTGDHPITAKAIAKSVGIISKDNETVEDISHRLNVNSEGVDNREVKAAVVLGSKLREMESEKLDEILMKHTDIVFARTSSYQKILIADGLRRTGNCFAITGDHLNDTPALKTADIGVAMGIAGSDVCKQSADMILLDDNFASIVTSVEESRLLFNNLKKCIAYGLTSKIPELVPFLFFMIASVPLPLGIGAILCIDVVTSVVPTISLAYEEAESDIMKCKPRNLHTDKLVNARFLSLALIPIGMIQVLAGIFTYFLVMAENGFLPSDLFGIRERWDCNFVNNLEDSYGKEWTYQDRKILEYTCSTAFFVSIVIVQLANLVICKTRRDSIFQQGMKNRVLNFAICFEIALVAFLSYMPGMDSGLRMYPIKMSWWISAIPFALLIFIYDELRRSILRCSPGD</sequence>
<dbReference type="Pfam" id="PF13246">
    <property type="entry name" value="Cation_ATPase"/>
    <property type="match status" value="1"/>
</dbReference>
<keyword evidence="5 11" id="KW-0067">ATP-binding</keyword>
<dbReference type="Gene3D" id="2.70.150.10">
    <property type="entry name" value="Calcium-transporting ATPase, cytoplasmic transduction domain A"/>
    <property type="match status" value="1"/>
</dbReference>
<protein>
    <recommendedName>
        <fullName evidence="11">Sodium/potassium-transporting ATPase subunit alpha</fullName>
    </recommendedName>
</protein>